<dbReference type="Proteomes" id="UP001059950">
    <property type="component" value="Chromosome"/>
</dbReference>
<evidence type="ECO:0000313" key="3">
    <source>
        <dbReference type="EMBL" id="UTW04481.1"/>
    </source>
</evidence>
<reference evidence="3" key="1">
    <citation type="submission" date="2021-04" db="EMBL/GenBank/DDBJ databases">
        <title>Oceanospirillales bacteria with DddD are important DMSP degraders in coastal seawater.</title>
        <authorList>
            <person name="Liu J."/>
        </authorList>
    </citation>
    <scope>NUCLEOTIDE SEQUENCE</scope>
    <source>
        <strain evidence="3">GY6</strain>
    </source>
</reference>
<gene>
    <name evidence="3" type="ORF">KDX31_05605</name>
</gene>
<evidence type="ECO:0000256" key="2">
    <source>
        <dbReference type="SAM" id="SignalP"/>
    </source>
</evidence>
<evidence type="ECO:0000256" key="1">
    <source>
        <dbReference type="SAM" id="MobiDB-lite"/>
    </source>
</evidence>
<feature type="chain" id="PRO_5045739776" evidence="2">
    <location>
        <begin position="19"/>
        <end position="192"/>
    </location>
</feature>
<name>A0ABY5GY54_9GAMM</name>
<dbReference type="Pfam" id="PF10986">
    <property type="entry name" value="ZrgA"/>
    <property type="match status" value="1"/>
</dbReference>
<evidence type="ECO:0000313" key="4">
    <source>
        <dbReference type="Proteomes" id="UP001059950"/>
    </source>
</evidence>
<dbReference type="EMBL" id="CP073344">
    <property type="protein sequence ID" value="UTW04481.1"/>
    <property type="molecule type" value="Genomic_DNA"/>
</dbReference>
<feature type="region of interest" description="Disordered" evidence="1">
    <location>
        <begin position="106"/>
        <end position="133"/>
    </location>
</feature>
<keyword evidence="4" id="KW-1185">Reference proteome</keyword>
<sequence length="192" mass="21393">MKLLGGVLLSLVAPVVVAEGFERQLESHEHGKADMAVVLEGSELQIEISSPAANIVGFEHAPVDEQQQQALTSVIAQLKQPERLFVFPEGSACNTVLAEVETTLVDSHDEHEHENEHEAGHDHEGDRDREGSDHSDFMLSYQFHCGSAELLNGFSLELFQYYPQMKHLQVQLIGPAGQSYQQLDSENRWVSF</sequence>
<organism evidence="3 4">
    <name type="scientific">Amphritea atlantica</name>
    <dbReference type="NCBI Taxonomy" id="355243"/>
    <lineage>
        <taxon>Bacteria</taxon>
        <taxon>Pseudomonadati</taxon>
        <taxon>Pseudomonadota</taxon>
        <taxon>Gammaproteobacteria</taxon>
        <taxon>Oceanospirillales</taxon>
        <taxon>Oceanospirillaceae</taxon>
        <taxon>Amphritea</taxon>
    </lineage>
</organism>
<dbReference type="InterPro" id="IPR021253">
    <property type="entry name" value="ZrgA-like"/>
</dbReference>
<keyword evidence="2" id="KW-0732">Signal</keyword>
<protein>
    <submittedName>
        <fullName evidence="3">DUF2796 domain-containing protein</fullName>
    </submittedName>
</protein>
<feature type="signal peptide" evidence="2">
    <location>
        <begin position="1"/>
        <end position="18"/>
    </location>
</feature>
<proteinExistence type="predicted"/>
<accession>A0ABY5GY54</accession>